<feature type="transmembrane region" description="Helical" evidence="11">
    <location>
        <begin position="21"/>
        <end position="43"/>
    </location>
</feature>
<dbReference type="Gene3D" id="1.10.287.130">
    <property type="match status" value="1"/>
</dbReference>
<evidence type="ECO:0000256" key="7">
    <source>
        <dbReference type="ARBA" id="ARBA00022777"/>
    </source>
</evidence>
<gene>
    <name evidence="14" type="ORF">GON03_05525</name>
</gene>
<dbReference type="PANTHER" id="PTHR45436:SF5">
    <property type="entry name" value="SENSOR HISTIDINE KINASE TRCS"/>
    <property type="match status" value="1"/>
</dbReference>
<dbReference type="InterPro" id="IPR036097">
    <property type="entry name" value="HisK_dim/P_sf"/>
</dbReference>
<dbReference type="InterPro" id="IPR050428">
    <property type="entry name" value="TCS_sensor_his_kinase"/>
</dbReference>
<evidence type="ECO:0000259" key="13">
    <source>
        <dbReference type="PROSITE" id="PS50885"/>
    </source>
</evidence>
<keyword evidence="6 11" id="KW-0812">Transmembrane</keyword>
<evidence type="ECO:0000259" key="12">
    <source>
        <dbReference type="PROSITE" id="PS50109"/>
    </source>
</evidence>
<dbReference type="PRINTS" id="PR00344">
    <property type="entry name" value="BCTRLSENSOR"/>
</dbReference>
<dbReference type="InterPro" id="IPR003661">
    <property type="entry name" value="HisK_dim/P_dom"/>
</dbReference>
<organism evidence="14 15">
    <name type="scientific">Nocardioides agri</name>
    <dbReference type="NCBI Taxonomy" id="2682843"/>
    <lineage>
        <taxon>Bacteria</taxon>
        <taxon>Bacillati</taxon>
        <taxon>Actinomycetota</taxon>
        <taxon>Actinomycetes</taxon>
        <taxon>Propionibacteriales</taxon>
        <taxon>Nocardioidaceae</taxon>
        <taxon>Nocardioides</taxon>
    </lineage>
</organism>
<evidence type="ECO:0000256" key="2">
    <source>
        <dbReference type="ARBA" id="ARBA00004236"/>
    </source>
</evidence>
<dbReference type="SUPFAM" id="SSF55874">
    <property type="entry name" value="ATPase domain of HSP90 chaperone/DNA topoisomerase II/histidine kinase"/>
    <property type="match status" value="1"/>
</dbReference>
<dbReference type="RefSeq" id="WP_157340926.1">
    <property type="nucleotide sequence ID" value="NZ_WSEK01000004.1"/>
</dbReference>
<dbReference type="PROSITE" id="PS50109">
    <property type="entry name" value="HIS_KIN"/>
    <property type="match status" value="1"/>
</dbReference>
<dbReference type="CDD" id="cd00082">
    <property type="entry name" value="HisKA"/>
    <property type="match status" value="1"/>
</dbReference>
<feature type="transmembrane region" description="Helical" evidence="11">
    <location>
        <begin position="156"/>
        <end position="176"/>
    </location>
</feature>
<dbReference type="SMART" id="SM00304">
    <property type="entry name" value="HAMP"/>
    <property type="match status" value="1"/>
</dbReference>
<evidence type="ECO:0000256" key="4">
    <source>
        <dbReference type="ARBA" id="ARBA00022553"/>
    </source>
</evidence>
<evidence type="ECO:0000256" key="3">
    <source>
        <dbReference type="ARBA" id="ARBA00012438"/>
    </source>
</evidence>
<reference evidence="14 15" key="1">
    <citation type="submission" date="2019-12" db="EMBL/GenBank/DDBJ databases">
        <authorList>
            <person name="Huq M.A."/>
        </authorList>
    </citation>
    <scope>NUCLEOTIDE SEQUENCE [LARGE SCALE GENOMIC DNA]</scope>
    <source>
        <strain evidence="14 15">MAH-18</strain>
    </source>
</reference>
<evidence type="ECO:0000313" key="15">
    <source>
        <dbReference type="Proteomes" id="UP000473525"/>
    </source>
</evidence>
<protein>
    <recommendedName>
        <fullName evidence="3">histidine kinase</fullName>
        <ecNumber evidence="3">2.7.13.3</ecNumber>
    </recommendedName>
</protein>
<dbReference type="InterPro" id="IPR004358">
    <property type="entry name" value="Sig_transdc_His_kin-like_C"/>
</dbReference>
<dbReference type="Gene3D" id="6.10.340.10">
    <property type="match status" value="1"/>
</dbReference>
<name>A0A6L6XPJ5_9ACTN</name>
<dbReference type="PROSITE" id="PS50885">
    <property type="entry name" value="HAMP"/>
    <property type="match status" value="1"/>
</dbReference>
<dbReference type="PANTHER" id="PTHR45436">
    <property type="entry name" value="SENSOR HISTIDINE KINASE YKOH"/>
    <property type="match status" value="1"/>
</dbReference>
<comment type="subcellular location">
    <subcellularLocation>
        <location evidence="2">Cell membrane</location>
    </subcellularLocation>
</comment>
<keyword evidence="5" id="KW-0808">Transferase</keyword>
<keyword evidence="8 11" id="KW-1133">Transmembrane helix</keyword>
<keyword evidence="7" id="KW-0418">Kinase</keyword>
<evidence type="ECO:0000256" key="11">
    <source>
        <dbReference type="SAM" id="Phobius"/>
    </source>
</evidence>
<evidence type="ECO:0000256" key="5">
    <source>
        <dbReference type="ARBA" id="ARBA00022679"/>
    </source>
</evidence>
<dbReference type="SMART" id="SM00387">
    <property type="entry name" value="HATPase_c"/>
    <property type="match status" value="1"/>
</dbReference>
<dbReference type="Pfam" id="PF00512">
    <property type="entry name" value="HisKA"/>
    <property type="match status" value="1"/>
</dbReference>
<keyword evidence="9" id="KW-0902">Two-component regulatory system</keyword>
<dbReference type="InterPro" id="IPR003660">
    <property type="entry name" value="HAMP_dom"/>
</dbReference>
<keyword evidence="4" id="KW-0597">Phosphoprotein</keyword>
<dbReference type="GO" id="GO:0005886">
    <property type="term" value="C:plasma membrane"/>
    <property type="evidence" value="ECO:0007669"/>
    <property type="project" value="UniProtKB-SubCell"/>
</dbReference>
<dbReference type="Proteomes" id="UP000473525">
    <property type="component" value="Unassembled WGS sequence"/>
</dbReference>
<evidence type="ECO:0000256" key="10">
    <source>
        <dbReference type="ARBA" id="ARBA00023136"/>
    </source>
</evidence>
<evidence type="ECO:0000313" key="14">
    <source>
        <dbReference type="EMBL" id="MVQ48633.1"/>
    </source>
</evidence>
<feature type="domain" description="HAMP" evidence="13">
    <location>
        <begin position="181"/>
        <end position="234"/>
    </location>
</feature>
<accession>A0A6L6XPJ5</accession>
<dbReference type="EC" id="2.7.13.3" evidence="3"/>
<evidence type="ECO:0000256" key="8">
    <source>
        <dbReference type="ARBA" id="ARBA00022989"/>
    </source>
</evidence>
<keyword evidence="10 11" id="KW-0472">Membrane</keyword>
<dbReference type="Gene3D" id="3.30.565.10">
    <property type="entry name" value="Histidine kinase-like ATPase, C-terminal domain"/>
    <property type="match status" value="1"/>
</dbReference>
<dbReference type="AlphaFoldDB" id="A0A6L6XPJ5"/>
<dbReference type="SUPFAM" id="SSF47384">
    <property type="entry name" value="Homodimeric domain of signal transducing histidine kinase"/>
    <property type="match status" value="1"/>
</dbReference>
<dbReference type="GO" id="GO:0000155">
    <property type="term" value="F:phosphorelay sensor kinase activity"/>
    <property type="evidence" value="ECO:0007669"/>
    <property type="project" value="InterPro"/>
</dbReference>
<sequence>MNFLRRLLPSTFRGRIVASTVALVTAAMLIAIVGVQIVLAYTAQRDIDRVLTDRGAAVVRVVDANTDAKSPHVTVPADALDPGVRVYDEEGRLVAGSIEKDARDAADDLATVTSPTNATAHEELRLRALPFTSTAGQQGVVVVSQDTTPYERSETYALVATIAIGLLVIGLAAVIARRVTTQALAPVTQMAERAADWSEHDLAQRFDLDPAGDELAQLGETLDHLLDRVAMAIRSEQRLTSELAHELRTPLSAIQGSADLALMRGVPDDQTHAELVEISRAARAMAEVITTLVDVARDPAAAGASASCRVSDLVETLRQSVPARLDLVDDTAASTARIGGPPNLVLRAVAPVLDNAVAHASSRVVVRAADLPHAIEIAIDDDGPGVANDLREQIFEVGTSSTGGTGLGLGIAQRVARSLGGEIIVGKPDSGAAFIVRLPRA</sequence>
<dbReference type="EMBL" id="WSEK01000004">
    <property type="protein sequence ID" value="MVQ48633.1"/>
    <property type="molecule type" value="Genomic_DNA"/>
</dbReference>
<dbReference type="Pfam" id="PF02518">
    <property type="entry name" value="HATPase_c"/>
    <property type="match status" value="1"/>
</dbReference>
<dbReference type="SMART" id="SM00388">
    <property type="entry name" value="HisKA"/>
    <property type="match status" value="1"/>
</dbReference>
<evidence type="ECO:0000256" key="6">
    <source>
        <dbReference type="ARBA" id="ARBA00022692"/>
    </source>
</evidence>
<evidence type="ECO:0000256" key="1">
    <source>
        <dbReference type="ARBA" id="ARBA00000085"/>
    </source>
</evidence>
<dbReference type="CDD" id="cd00075">
    <property type="entry name" value="HATPase"/>
    <property type="match status" value="1"/>
</dbReference>
<dbReference type="InterPro" id="IPR005467">
    <property type="entry name" value="His_kinase_dom"/>
</dbReference>
<dbReference type="InterPro" id="IPR036890">
    <property type="entry name" value="HATPase_C_sf"/>
</dbReference>
<dbReference type="InterPro" id="IPR003594">
    <property type="entry name" value="HATPase_dom"/>
</dbReference>
<comment type="catalytic activity">
    <reaction evidence="1">
        <text>ATP + protein L-histidine = ADP + protein N-phospho-L-histidine.</text>
        <dbReference type="EC" id="2.7.13.3"/>
    </reaction>
</comment>
<evidence type="ECO:0000256" key="9">
    <source>
        <dbReference type="ARBA" id="ARBA00023012"/>
    </source>
</evidence>
<keyword evidence="15" id="KW-1185">Reference proteome</keyword>
<comment type="caution">
    <text evidence="14">The sequence shown here is derived from an EMBL/GenBank/DDBJ whole genome shotgun (WGS) entry which is preliminary data.</text>
</comment>
<proteinExistence type="predicted"/>
<feature type="domain" description="Histidine kinase" evidence="12">
    <location>
        <begin position="242"/>
        <end position="441"/>
    </location>
</feature>
<dbReference type="Pfam" id="PF00672">
    <property type="entry name" value="HAMP"/>
    <property type="match status" value="1"/>
</dbReference>